<evidence type="ECO:0000313" key="2">
    <source>
        <dbReference type="EMBL" id="OFC36143.1"/>
    </source>
</evidence>
<evidence type="ECO:0000313" key="4">
    <source>
        <dbReference type="Proteomes" id="UP000175616"/>
    </source>
</evidence>
<evidence type="ECO:0000313" key="5">
    <source>
        <dbReference type="Proteomes" id="UP000175707"/>
    </source>
</evidence>
<dbReference type="Proteomes" id="UP000175616">
    <property type="component" value="Unassembled WGS sequence"/>
</dbReference>
<keyword evidence="1" id="KW-1133">Transmembrane helix</keyword>
<feature type="transmembrane region" description="Helical" evidence="1">
    <location>
        <begin position="7"/>
        <end position="28"/>
    </location>
</feature>
<dbReference type="RefSeq" id="WP_014002407.1">
    <property type="nucleotide sequence ID" value="NZ_CP026328.2"/>
</dbReference>
<accession>A0A1E7YMZ8</accession>
<dbReference type="PATRIC" id="fig|33059.14.peg.1232"/>
<evidence type="ECO:0000256" key="1">
    <source>
        <dbReference type="SAM" id="Phobius"/>
    </source>
</evidence>
<dbReference type="EMBL" id="LZYE01000175">
    <property type="protein sequence ID" value="OFC36143.1"/>
    <property type="molecule type" value="Genomic_DNA"/>
</dbReference>
<proteinExistence type="predicted"/>
<dbReference type="EMBL" id="LZYH01000468">
    <property type="protein sequence ID" value="OFC60915.1"/>
    <property type="molecule type" value="Genomic_DNA"/>
</dbReference>
<protein>
    <submittedName>
        <fullName evidence="2">Uncharacterized protein</fullName>
    </submittedName>
</protein>
<reference evidence="4 5" key="1">
    <citation type="submission" date="2016-06" db="EMBL/GenBank/DDBJ databases">
        <title>Gene turnover analysis identifies the evolutionary adaptation of the extremophile Acidithiobacillus caldus.</title>
        <authorList>
            <person name="Zhang X."/>
        </authorList>
    </citation>
    <scope>NUCLEOTIDE SEQUENCE [LARGE SCALE GENOMIC DNA]</scope>
    <source>
        <strain evidence="2 4">DX</strain>
        <strain evidence="3 5">S1</strain>
    </source>
</reference>
<organism evidence="2 4">
    <name type="scientific">Acidithiobacillus caldus</name>
    <dbReference type="NCBI Taxonomy" id="33059"/>
    <lineage>
        <taxon>Bacteria</taxon>
        <taxon>Pseudomonadati</taxon>
        <taxon>Pseudomonadota</taxon>
        <taxon>Acidithiobacillia</taxon>
        <taxon>Acidithiobacillales</taxon>
        <taxon>Acidithiobacillaceae</taxon>
        <taxon>Acidithiobacillus</taxon>
    </lineage>
</organism>
<keyword evidence="1" id="KW-0472">Membrane</keyword>
<dbReference type="GeneID" id="92930691"/>
<dbReference type="AlphaFoldDB" id="A0A1E7YMZ8"/>
<sequence length="103" mass="11099">MSRLDRWVAATLVSGVALILVGILVVALNTRIPIAHIYVDAAGAHVLQAAGLEVHAAPDWPGAFRANPVSSAAAFLPSAELYFSKGRRVQLPRRDVLLWVYRG</sequence>
<keyword evidence="1" id="KW-0812">Transmembrane</keyword>
<dbReference type="Proteomes" id="UP000175707">
    <property type="component" value="Unassembled WGS sequence"/>
</dbReference>
<gene>
    <name evidence="2" type="ORF">BAE27_06665</name>
    <name evidence="3" type="ORF">BAE30_06715</name>
</gene>
<evidence type="ECO:0000313" key="3">
    <source>
        <dbReference type="EMBL" id="OFC60915.1"/>
    </source>
</evidence>
<name>A0A1E7YMZ8_9PROT</name>
<dbReference type="OMA" id="HIYVNEA"/>
<comment type="caution">
    <text evidence="2">The sequence shown here is derived from an EMBL/GenBank/DDBJ whole genome shotgun (WGS) entry which is preliminary data.</text>
</comment>